<evidence type="ECO:0000259" key="1">
    <source>
        <dbReference type="Pfam" id="PF00582"/>
    </source>
</evidence>
<accession>A0A2R6PHA0</accession>
<reference evidence="3" key="2">
    <citation type="journal article" date="2018" name="BMC Genomics">
        <title>A manually annotated Actinidia chinensis var. chinensis (kiwifruit) genome highlights the challenges associated with draft genomes and gene prediction in plants.</title>
        <authorList>
            <person name="Pilkington S.M."/>
            <person name="Crowhurst R."/>
            <person name="Hilario E."/>
            <person name="Nardozza S."/>
            <person name="Fraser L."/>
            <person name="Peng Y."/>
            <person name="Gunaseelan K."/>
            <person name="Simpson R."/>
            <person name="Tahir J."/>
            <person name="Deroles S.C."/>
            <person name="Templeton K."/>
            <person name="Luo Z."/>
            <person name="Davy M."/>
            <person name="Cheng C."/>
            <person name="McNeilage M."/>
            <person name="Scaglione D."/>
            <person name="Liu Y."/>
            <person name="Zhang Q."/>
            <person name="Datson P."/>
            <person name="De Silva N."/>
            <person name="Gardiner S.E."/>
            <person name="Bassett H."/>
            <person name="Chagne D."/>
            <person name="McCallum J."/>
            <person name="Dzierzon H."/>
            <person name="Deng C."/>
            <person name="Wang Y.Y."/>
            <person name="Barron L."/>
            <person name="Manako K."/>
            <person name="Bowen J."/>
            <person name="Foster T.M."/>
            <person name="Erridge Z.A."/>
            <person name="Tiffin H."/>
            <person name="Waite C.N."/>
            <person name="Davies K.M."/>
            <person name="Grierson E.P."/>
            <person name="Laing W.A."/>
            <person name="Kirk R."/>
            <person name="Chen X."/>
            <person name="Wood M."/>
            <person name="Montefiori M."/>
            <person name="Brummell D.A."/>
            <person name="Schwinn K.E."/>
            <person name="Catanach A."/>
            <person name="Fullerton C."/>
            <person name="Li D."/>
            <person name="Meiyalaghan S."/>
            <person name="Nieuwenhuizen N."/>
            <person name="Read N."/>
            <person name="Prakash R."/>
            <person name="Hunter D."/>
            <person name="Zhang H."/>
            <person name="McKenzie M."/>
            <person name="Knabel M."/>
            <person name="Harris A."/>
            <person name="Allan A.C."/>
            <person name="Gleave A."/>
            <person name="Chen A."/>
            <person name="Janssen B.J."/>
            <person name="Plunkett B."/>
            <person name="Ampomah-Dwamena C."/>
            <person name="Voogd C."/>
            <person name="Leif D."/>
            <person name="Lafferty D."/>
            <person name="Souleyre E.J.F."/>
            <person name="Varkonyi-Gasic E."/>
            <person name="Gambi F."/>
            <person name="Hanley J."/>
            <person name="Yao J.L."/>
            <person name="Cheung J."/>
            <person name="David K.M."/>
            <person name="Warren B."/>
            <person name="Marsh K."/>
            <person name="Snowden K.C."/>
            <person name="Lin-Wang K."/>
            <person name="Brian L."/>
            <person name="Martinez-Sanchez M."/>
            <person name="Wang M."/>
            <person name="Ileperuma N."/>
            <person name="Macnee N."/>
            <person name="Campin R."/>
            <person name="McAtee P."/>
            <person name="Drummond R.S.M."/>
            <person name="Espley R.V."/>
            <person name="Ireland H.S."/>
            <person name="Wu R."/>
            <person name="Atkinson R.G."/>
            <person name="Karunairetnam S."/>
            <person name="Bulley S."/>
            <person name="Chunkath S."/>
            <person name="Hanley Z."/>
            <person name="Storey R."/>
            <person name="Thrimawithana A.H."/>
            <person name="Thomson S."/>
            <person name="David C."/>
            <person name="Testolin R."/>
            <person name="Huang H."/>
            <person name="Hellens R.P."/>
            <person name="Schaffer R.J."/>
        </authorList>
    </citation>
    <scope>NUCLEOTIDE SEQUENCE [LARGE SCALE GENOMIC DNA]</scope>
    <source>
        <strain evidence="3">cv. Red5</strain>
    </source>
</reference>
<comment type="caution">
    <text evidence="2">The sequence shown here is derived from an EMBL/GenBank/DDBJ whole genome shotgun (WGS) entry which is preliminary data.</text>
</comment>
<keyword evidence="3" id="KW-1185">Reference proteome</keyword>
<proteinExistence type="predicted"/>
<dbReference type="PRINTS" id="PR01438">
    <property type="entry name" value="UNVRSLSTRESS"/>
</dbReference>
<dbReference type="CDD" id="cd23659">
    <property type="entry name" value="USP_At3g01520-like"/>
    <property type="match status" value="1"/>
</dbReference>
<dbReference type="FunCoup" id="A0A2R6PHA0">
    <property type="interactions" value="2"/>
</dbReference>
<dbReference type="InParanoid" id="A0A2R6PHA0"/>
<dbReference type="Gene3D" id="3.40.50.620">
    <property type="entry name" value="HUPs"/>
    <property type="match status" value="1"/>
</dbReference>
<dbReference type="PANTHER" id="PTHR31964:SF55">
    <property type="entry name" value="USPA DOMAIN-CONTAINING PROTEIN"/>
    <property type="match status" value="1"/>
</dbReference>
<feature type="domain" description="UspA" evidence="1">
    <location>
        <begin position="98"/>
        <end position="168"/>
    </location>
</feature>
<dbReference type="OrthoDB" id="843225at2759"/>
<dbReference type="AlphaFoldDB" id="A0A2R6PHA0"/>
<dbReference type="InterPro" id="IPR014729">
    <property type="entry name" value="Rossmann-like_a/b/a_fold"/>
</dbReference>
<evidence type="ECO:0000313" key="3">
    <source>
        <dbReference type="Proteomes" id="UP000241394"/>
    </source>
</evidence>
<dbReference type="Gramene" id="PSR91153">
    <property type="protein sequence ID" value="PSR91153"/>
    <property type="gene ID" value="CEY00_Acc28495"/>
</dbReference>
<protein>
    <submittedName>
        <fullName evidence="2">Universal stress protein A-like protein</fullName>
    </submittedName>
</protein>
<gene>
    <name evidence="2" type="ORF">CEY00_Acc28495</name>
</gene>
<dbReference type="EMBL" id="NKQK01000025">
    <property type="protein sequence ID" value="PSR91153.1"/>
    <property type="molecule type" value="Genomic_DNA"/>
</dbReference>
<dbReference type="Proteomes" id="UP000241394">
    <property type="component" value="Chromosome LG25"/>
</dbReference>
<dbReference type="OMA" id="MGSHANR"/>
<organism evidence="2 3">
    <name type="scientific">Actinidia chinensis var. chinensis</name>
    <name type="common">Chinese soft-hair kiwi</name>
    <dbReference type="NCBI Taxonomy" id="1590841"/>
    <lineage>
        <taxon>Eukaryota</taxon>
        <taxon>Viridiplantae</taxon>
        <taxon>Streptophyta</taxon>
        <taxon>Embryophyta</taxon>
        <taxon>Tracheophyta</taxon>
        <taxon>Spermatophyta</taxon>
        <taxon>Magnoliopsida</taxon>
        <taxon>eudicotyledons</taxon>
        <taxon>Gunneridae</taxon>
        <taxon>Pentapetalae</taxon>
        <taxon>asterids</taxon>
        <taxon>Ericales</taxon>
        <taxon>Actinidiaceae</taxon>
        <taxon>Actinidia</taxon>
    </lineage>
</organism>
<name>A0A2R6PHA0_ACTCC</name>
<dbReference type="InterPro" id="IPR006015">
    <property type="entry name" value="Universal_stress_UspA"/>
</dbReference>
<sequence length="171" mass="18565">MKMGEENGMGMKVMVVIDESESSYRALMWALQNIGETINSSGNPLLIFMPLSSPTNTHVFPASLGFTRIYCPVPANPGHVNPAQEQNMVVYMGILEKAKSICGKHGINTETIAQVGDPKRAICDAVQKHNIKLLVLGDHEIGKIQRALVGSVSDYCVQNASCPVLVVKKLE</sequence>
<dbReference type="InterPro" id="IPR006016">
    <property type="entry name" value="UspA"/>
</dbReference>
<reference evidence="2 3" key="1">
    <citation type="submission" date="2017-07" db="EMBL/GenBank/DDBJ databases">
        <title>An improved, manually edited Actinidia chinensis var. chinensis (kiwifruit) genome highlights the challenges associated with draft genomes and gene prediction in plants.</title>
        <authorList>
            <person name="Pilkington S."/>
            <person name="Crowhurst R."/>
            <person name="Hilario E."/>
            <person name="Nardozza S."/>
            <person name="Fraser L."/>
            <person name="Peng Y."/>
            <person name="Gunaseelan K."/>
            <person name="Simpson R."/>
            <person name="Tahir J."/>
            <person name="Deroles S."/>
            <person name="Templeton K."/>
            <person name="Luo Z."/>
            <person name="Davy M."/>
            <person name="Cheng C."/>
            <person name="Mcneilage M."/>
            <person name="Scaglione D."/>
            <person name="Liu Y."/>
            <person name="Zhang Q."/>
            <person name="Datson P."/>
            <person name="De Silva N."/>
            <person name="Gardiner S."/>
            <person name="Bassett H."/>
            <person name="Chagne D."/>
            <person name="Mccallum J."/>
            <person name="Dzierzon H."/>
            <person name="Deng C."/>
            <person name="Wang Y.-Y."/>
            <person name="Barron N."/>
            <person name="Manako K."/>
            <person name="Bowen J."/>
            <person name="Foster T."/>
            <person name="Erridge Z."/>
            <person name="Tiffin H."/>
            <person name="Waite C."/>
            <person name="Davies K."/>
            <person name="Grierson E."/>
            <person name="Laing W."/>
            <person name="Kirk R."/>
            <person name="Chen X."/>
            <person name="Wood M."/>
            <person name="Montefiori M."/>
            <person name="Brummell D."/>
            <person name="Schwinn K."/>
            <person name="Catanach A."/>
            <person name="Fullerton C."/>
            <person name="Li D."/>
            <person name="Meiyalaghan S."/>
            <person name="Nieuwenhuizen N."/>
            <person name="Read N."/>
            <person name="Prakash R."/>
            <person name="Hunter D."/>
            <person name="Zhang H."/>
            <person name="Mckenzie M."/>
            <person name="Knabel M."/>
            <person name="Harris A."/>
            <person name="Allan A."/>
            <person name="Chen A."/>
            <person name="Janssen B."/>
            <person name="Plunkett B."/>
            <person name="Dwamena C."/>
            <person name="Voogd C."/>
            <person name="Leif D."/>
            <person name="Lafferty D."/>
            <person name="Souleyre E."/>
            <person name="Varkonyi-Gasic E."/>
            <person name="Gambi F."/>
            <person name="Hanley J."/>
            <person name="Yao J.-L."/>
            <person name="Cheung J."/>
            <person name="David K."/>
            <person name="Warren B."/>
            <person name="Marsh K."/>
            <person name="Snowden K."/>
            <person name="Lin-Wang K."/>
            <person name="Brian L."/>
            <person name="Martinez-Sanchez M."/>
            <person name="Wang M."/>
            <person name="Ileperuma N."/>
            <person name="Macnee N."/>
            <person name="Campin R."/>
            <person name="Mcatee P."/>
            <person name="Drummond R."/>
            <person name="Espley R."/>
            <person name="Ireland H."/>
            <person name="Wu R."/>
            <person name="Atkinson R."/>
            <person name="Karunairetnam S."/>
            <person name="Bulley S."/>
            <person name="Chunkath S."/>
            <person name="Hanley Z."/>
            <person name="Storey R."/>
            <person name="Thrimawithana A."/>
            <person name="Thomson S."/>
            <person name="David C."/>
            <person name="Testolin R."/>
        </authorList>
    </citation>
    <scope>NUCLEOTIDE SEQUENCE [LARGE SCALE GENOMIC DNA]</scope>
    <source>
        <strain evidence="3">cv. Red5</strain>
        <tissue evidence="2">Young leaf</tissue>
    </source>
</reference>
<dbReference type="Pfam" id="PF00582">
    <property type="entry name" value="Usp"/>
    <property type="match status" value="1"/>
</dbReference>
<dbReference type="PANTHER" id="PTHR31964">
    <property type="entry name" value="ADENINE NUCLEOTIDE ALPHA HYDROLASES-LIKE SUPERFAMILY PROTEIN"/>
    <property type="match status" value="1"/>
</dbReference>
<dbReference type="SUPFAM" id="SSF52402">
    <property type="entry name" value="Adenine nucleotide alpha hydrolases-like"/>
    <property type="match status" value="1"/>
</dbReference>
<evidence type="ECO:0000313" key="2">
    <source>
        <dbReference type="EMBL" id="PSR91153.1"/>
    </source>
</evidence>